<evidence type="ECO:0000256" key="4">
    <source>
        <dbReference type="ARBA" id="ARBA00022801"/>
    </source>
</evidence>
<dbReference type="EMBL" id="CP130318">
    <property type="protein sequence ID" value="WNQ10691.1"/>
    <property type="molecule type" value="Genomic_DNA"/>
</dbReference>
<comment type="similarity">
    <text evidence="1 7 8">Belongs to the peptidase S8 family.</text>
</comment>
<dbReference type="InterPro" id="IPR037045">
    <property type="entry name" value="S8pro/Inhibitor_I9_sf"/>
</dbReference>
<dbReference type="InterPro" id="IPR023828">
    <property type="entry name" value="Peptidase_S8_Ser-AS"/>
</dbReference>
<dbReference type="PROSITE" id="PS51892">
    <property type="entry name" value="SUBTILASE"/>
    <property type="match status" value="1"/>
</dbReference>
<evidence type="ECO:0000313" key="12">
    <source>
        <dbReference type="Proteomes" id="UP001305702"/>
    </source>
</evidence>
<organism evidence="11 12">
    <name type="scientific">Paenibacillus aurantius</name>
    <dbReference type="NCBI Taxonomy" id="2918900"/>
    <lineage>
        <taxon>Bacteria</taxon>
        <taxon>Bacillati</taxon>
        <taxon>Bacillota</taxon>
        <taxon>Bacilli</taxon>
        <taxon>Bacillales</taxon>
        <taxon>Paenibacillaceae</taxon>
        <taxon>Paenibacillus</taxon>
    </lineage>
</organism>
<dbReference type="PANTHER" id="PTHR43806:SF11">
    <property type="entry name" value="CEREVISIN-RELATED"/>
    <property type="match status" value="1"/>
</dbReference>
<dbReference type="PRINTS" id="PR00723">
    <property type="entry name" value="SUBTILISIN"/>
</dbReference>
<evidence type="ECO:0000256" key="5">
    <source>
        <dbReference type="ARBA" id="ARBA00022825"/>
    </source>
</evidence>
<dbReference type="InterPro" id="IPR023827">
    <property type="entry name" value="Peptidase_S8_Asp-AS"/>
</dbReference>
<dbReference type="InterPro" id="IPR036852">
    <property type="entry name" value="Peptidase_S8/S53_dom_sf"/>
</dbReference>
<dbReference type="GO" id="GO:0046872">
    <property type="term" value="F:metal ion binding"/>
    <property type="evidence" value="ECO:0007669"/>
    <property type="project" value="UniProtKB-KW"/>
</dbReference>
<evidence type="ECO:0000256" key="6">
    <source>
        <dbReference type="PIRSR" id="PIRSR615500-1"/>
    </source>
</evidence>
<dbReference type="KEGG" id="paun:MJA45_24215"/>
<dbReference type="PROSITE" id="PS00137">
    <property type="entry name" value="SUBTILASE_HIS"/>
    <property type="match status" value="1"/>
</dbReference>
<evidence type="ECO:0000256" key="7">
    <source>
        <dbReference type="PROSITE-ProRule" id="PRU01240"/>
    </source>
</evidence>
<feature type="domain" description="Peptidase S8/S53" evidence="10">
    <location>
        <begin position="395"/>
        <end position="506"/>
    </location>
</feature>
<dbReference type="PROSITE" id="PS00136">
    <property type="entry name" value="SUBTILASE_ASP"/>
    <property type="match status" value="1"/>
</dbReference>
<evidence type="ECO:0000256" key="2">
    <source>
        <dbReference type="ARBA" id="ARBA00022670"/>
    </source>
</evidence>
<evidence type="ECO:0000256" key="8">
    <source>
        <dbReference type="RuleBase" id="RU003355"/>
    </source>
</evidence>
<sequence>MKTFLSRVTGSALVLLLLAGNLVTAAPAEKHSYLVGLTPGVSPKALAAPGIELKEQWDKLGAVRIVASAAAAKGLENNPRVSYVEEDRPVYASSTGTSYTDGEYTWGLQAVNAAEAWNLNATGQSIKVCVLDTGIDYSHPEFTRGGVSVIKGSQNFVNDGHRDATDGFGHGTHVAGTIAGQTSSSGSRIGVAPGVDLYVARVLGDDGSGTTSGIINGLNWCQQNGANVANLSLGSDRGSRTEEKAFDQAYQNGMLSIAASGNDGGRVGYPAHYSSVAAVGAVDSGLQLAGFSNYGREQELVAPGVGTLSSVPRGTGIRSSVKEGQNGTETGYKSIGLEYSAYGNVTGPLVECGLADTAASCSGKPQTGAWIALINRGSNAFSEKIQNVMNQGASAAIIVNNDTASTDDPGSFTLGSAAAWIPAVSVSYNSGNSIRASGLGTGNVTVSQWDYSYYEGTSMATPHVSAVAALAWSANPKLTNDQIRSLLQKSSKDLGKTGWDSSYGYGLVQADAAVKLAVTP</sequence>
<reference evidence="11 12" key="1">
    <citation type="submission" date="2022-02" db="EMBL/GenBank/DDBJ databases">
        <title>Paenibacillus sp. MBLB1776 Whole Genome Shotgun Sequencing.</title>
        <authorList>
            <person name="Hwang C.Y."/>
            <person name="Cho E.-S."/>
            <person name="Seo M.-J."/>
        </authorList>
    </citation>
    <scope>NUCLEOTIDE SEQUENCE [LARGE SCALE GENOMIC DNA]</scope>
    <source>
        <strain evidence="11 12">MBLB1776</strain>
    </source>
</reference>
<dbReference type="InterPro" id="IPR050131">
    <property type="entry name" value="Peptidase_S8_subtilisin-like"/>
</dbReference>
<feature type="active site" description="Charge relay system" evidence="6 7">
    <location>
        <position position="132"/>
    </location>
</feature>
<evidence type="ECO:0000259" key="10">
    <source>
        <dbReference type="Pfam" id="PF00082"/>
    </source>
</evidence>
<dbReference type="InterPro" id="IPR034202">
    <property type="entry name" value="Subtilisin_Carlsberg-like"/>
</dbReference>
<protein>
    <submittedName>
        <fullName evidence="11">S8 family serine peptidase</fullName>
    </submittedName>
</protein>
<dbReference type="RefSeq" id="WP_315604465.1">
    <property type="nucleotide sequence ID" value="NZ_CP130318.1"/>
</dbReference>
<accession>A0AA96RES0</accession>
<dbReference type="InterPro" id="IPR022398">
    <property type="entry name" value="Peptidase_S8_His-AS"/>
</dbReference>
<dbReference type="AlphaFoldDB" id="A0AA96RES0"/>
<dbReference type="CDD" id="cd07477">
    <property type="entry name" value="Peptidases_S8_Subtilisin_subset"/>
    <property type="match status" value="1"/>
</dbReference>
<name>A0AA96RES0_9BACL</name>
<dbReference type="PROSITE" id="PS00138">
    <property type="entry name" value="SUBTILASE_SER"/>
    <property type="match status" value="1"/>
</dbReference>
<evidence type="ECO:0000313" key="11">
    <source>
        <dbReference type="EMBL" id="WNQ10691.1"/>
    </source>
</evidence>
<feature type="active site" description="Charge relay system" evidence="6 7">
    <location>
        <position position="170"/>
    </location>
</feature>
<dbReference type="PANTHER" id="PTHR43806">
    <property type="entry name" value="PEPTIDASE S8"/>
    <property type="match status" value="1"/>
</dbReference>
<dbReference type="Gene3D" id="3.30.70.80">
    <property type="entry name" value="Peptidase S8 propeptide/proteinase inhibitor I9"/>
    <property type="match status" value="1"/>
</dbReference>
<keyword evidence="3" id="KW-0479">Metal-binding</keyword>
<proteinExistence type="inferred from homology"/>
<dbReference type="InterPro" id="IPR000209">
    <property type="entry name" value="Peptidase_S8/S53_dom"/>
</dbReference>
<evidence type="ECO:0000256" key="1">
    <source>
        <dbReference type="ARBA" id="ARBA00011073"/>
    </source>
</evidence>
<dbReference type="SUPFAM" id="SSF54897">
    <property type="entry name" value="Protease propeptides/inhibitors"/>
    <property type="match status" value="1"/>
</dbReference>
<feature type="chain" id="PRO_5041676918" evidence="9">
    <location>
        <begin position="26"/>
        <end position="520"/>
    </location>
</feature>
<feature type="active site" description="Charge relay system" evidence="6 7">
    <location>
        <position position="458"/>
    </location>
</feature>
<keyword evidence="9" id="KW-0732">Signal</keyword>
<evidence type="ECO:0000256" key="3">
    <source>
        <dbReference type="ARBA" id="ARBA00022723"/>
    </source>
</evidence>
<keyword evidence="2 7" id="KW-0645">Protease</keyword>
<evidence type="ECO:0000256" key="9">
    <source>
        <dbReference type="SAM" id="SignalP"/>
    </source>
</evidence>
<keyword evidence="12" id="KW-1185">Reference proteome</keyword>
<dbReference type="InterPro" id="IPR015500">
    <property type="entry name" value="Peptidase_S8_subtilisin-rel"/>
</dbReference>
<gene>
    <name evidence="11" type="ORF">MJA45_24215</name>
</gene>
<dbReference type="Pfam" id="PF00082">
    <property type="entry name" value="Peptidase_S8"/>
    <property type="match status" value="2"/>
</dbReference>
<keyword evidence="4 7" id="KW-0378">Hydrolase</keyword>
<dbReference type="Gene3D" id="3.40.50.200">
    <property type="entry name" value="Peptidase S8/S53 domain"/>
    <property type="match status" value="2"/>
</dbReference>
<feature type="signal peptide" evidence="9">
    <location>
        <begin position="1"/>
        <end position="25"/>
    </location>
</feature>
<feature type="domain" description="Peptidase S8/S53" evidence="10">
    <location>
        <begin position="123"/>
        <end position="309"/>
    </location>
</feature>
<dbReference type="GO" id="GO:0005615">
    <property type="term" value="C:extracellular space"/>
    <property type="evidence" value="ECO:0007669"/>
    <property type="project" value="TreeGrafter"/>
</dbReference>
<dbReference type="SUPFAM" id="SSF52743">
    <property type="entry name" value="Subtilisin-like"/>
    <property type="match status" value="1"/>
</dbReference>
<dbReference type="Proteomes" id="UP001305702">
    <property type="component" value="Chromosome"/>
</dbReference>
<dbReference type="CDD" id="cd00538">
    <property type="entry name" value="PA"/>
    <property type="match status" value="1"/>
</dbReference>
<keyword evidence="5 7" id="KW-0720">Serine protease</keyword>
<dbReference type="GO" id="GO:0004252">
    <property type="term" value="F:serine-type endopeptidase activity"/>
    <property type="evidence" value="ECO:0007669"/>
    <property type="project" value="UniProtKB-UniRule"/>
</dbReference>
<dbReference type="GO" id="GO:0006508">
    <property type="term" value="P:proteolysis"/>
    <property type="evidence" value="ECO:0007669"/>
    <property type="project" value="UniProtKB-KW"/>
</dbReference>